<keyword evidence="2" id="KW-1185">Reference proteome</keyword>
<dbReference type="Proteomes" id="UP001154282">
    <property type="component" value="Unassembled WGS sequence"/>
</dbReference>
<name>A0AAV0RIR5_9ROSI</name>
<organism evidence="1 2">
    <name type="scientific">Linum tenue</name>
    <dbReference type="NCBI Taxonomy" id="586396"/>
    <lineage>
        <taxon>Eukaryota</taxon>
        <taxon>Viridiplantae</taxon>
        <taxon>Streptophyta</taxon>
        <taxon>Embryophyta</taxon>
        <taxon>Tracheophyta</taxon>
        <taxon>Spermatophyta</taxon>
        <taxon>Magnoliopsida</taxon>
        <taxon>eudicotyledons</taxon>
        <taxon>Gunneridae</taxon>
        <taxon>Pentapetalae</taxon>
        <taxon>rosids</taxon>
        <taxon>fabids</taxon>
        <taxon>Malpighiales</taxon>
        <taxon>Linaceae</taxon>
        <taxon>Linum</taxon>
    </lineage>
</organism>
<accession>A0AAV0RIR5</accession>
<evidence type="ECO:0000313" key="2">
    <source>
        <dbReference type="Proteomes" id="UP001154282"/>
    </source>
</evidence>
<comment type="caution">
    <text evidence="1">The sequence shown here is derived from an EMBL/GenBank/DDBJ whole genome shotgun (WGS) entry which is preliminary data.</text>
</comment>
<proteinExistence type="predicted"/>
<protein>
    <submittedName>
        <fullName evidence="1">Uncharacterized protein</fullName>
    </submittedName>
</protein>
<dbReference type="EMBL" id="CAMGYJ010000010">
    <property type="protein sequence ID" value="CAI0556302.1"/>
    <property type="molecule type" value="Genomic_DNA"/>
</dbReference>
<dbReference type="AlphaFoldDB" id="A0AAV0RIR5"/>
<sequence length="101" mass="11243">MVLASSSVIGGFLGGRSESPLHCSQPRGSAASLLPHQEEQLWSFFLLVLSLSKLKTPQLHLQRGRQLGRRVKTVIMSDRQAVSDRVSEPYADAEARRGWRD</sequence>
<evidence type="ECO:0000313" key="1">
    <source>
        <dbReference type="EMBL" id="CAI0556302.1"/>
    </source>
</evidence>
<gene>
    <name evidence="1" type="ORF">LITE_LOCUS47925</name>
</gene>
<reference evidence="1" key="1">
    <citation type="submission" date="2022-08" db="EMBL/GenBank/DDBJ databases">
        <authorList>
            <person name="Gutierrez-Valencia J."/>
        </authorList>
    </citation>
    <scope>NUCLEOTIDE SEQUENCE</scope>
</reference>